<comment type="function">
    <text evidence="8 10 11">Involved in peptidoglycan biosynthesis. Transports lipid-linked peptidoglycan precursors from the inner to the outer leaflet of the cytoplasmic membrane.</text>
</comment>
<evidence type="ECO:0000313" key="12">
    <source>
        <dbReference type="EMBL" id="ASP38912.1"/>
    </source>
</evidence>
<evidence type="ECO:0000256" key="10">
    <source>
        <dbReference type="HAMAP-Rule" id="MF_02078"/>
    </source>
</evidence>
<keyword evidence="5 10" id="KW-0573">Peptidoglycan synthesis</keyword>
<dbReference type="HAMAP" id="MF_02078">
    <property type="entry name" value="MurJ_MviN"/>
    <property type="match status" value="1"/>
</dbReference>
<gene>
    <name evidence="12" type="primary">mviN</name>
    <name evidence="10" type="synonym">murJ</name>
    <name evidence="12" type="ORF">CHH28_09560</name>
</gene>
<feature type="transmembrane region" description="Helical" evidence="10">
    <location>
        <begin position="141"/>
        <end position="160"/>
    </location>
</feature>
<keyword evidence="4 10" id="KW-0133">Cell shape</keyword>
<feature type="transmembrane region" description="Helical" evidence="10">
    <location>
        <begin position="167"/>
        <end position="188"/>
    </location>
</feature>
<dbReference type="GO" id="GO:0071555">
    <property type="term" value="P:cell wall organization"/>
    <property type="evidence" value="ECO:0007669"/>
    <property type="project" value="UniProtKB-UniRule"/>
</dbReference>
<dbReference type="GO" id="GO:0009252">
    <property type="term" value="P:peptidoglycan biosynthetic process"/>
    <property type="evidence" value="ECO:0007669"/>
    <property type="project" value="UniProtKB-UniRule"/>
</dbReference>
<dbReference type="PRINTS" id="PR01806">
    <property type="entry name" value="VIRFACTRMVIN"/>
</dbReference>
<dbReference type="PANTHER" id="PTHR47019">
    <property type="entry name" value="LIPID II FLIPPASE MURJ"/>
    <property type="match status" value="1"/>
</dbReference>
<dbReference type="InterPro" id="IPR051050">
    <property type="entry name" value="Lipid_II_flippase_MurJ/MviN"/>
</dbReference>
<evidence type="ECO:0000256" key="6">
    <source>
        <dbReference type="ARBA" id="ARBA00022989"/>
    </source>
</evidence>
<sequence length="518" mass="57539">MSDQEAQSSSLLRSSSIVSVMTLLSRVLGLVRDVVVAQYFGARADAFFVAFKIPNFFRRLFAEGAFTVAFVPVLGEYRAQRSLNEVRLFVAHMSGTLGTILLAVTVLAMLFADYLPWLFAPGFRSDAAKFALTGDLLRITFPYLLFISLAAFSSSVLNAYGRFAVPAFTPVILNVCLIASVWLLTPYFAEPLFALAWGVFIAGALQWLFQLPFLAQQRMLVWPKPNRQDDGVKRVGKLMLPALFGVSVSQINLLLDTLLASFLEDGSVSWLYYADRLNNLPLGIFAIAIAVVVLPSLSAQHASENRQRFADILDWAVRMVLLLALPAALALVMLATPLMATIFYHGEMTAYDIGKMALALQAYGSGLLAFMLIKVLAPGYYAQQDTKTPVRIGIQAMALNMVLNLLLVVPLQHVGLALATALSSYFNALMLYWGLRRNQTLALQQGWWRFLLKVLLALLLLAASVWWLMGDAQQWLQLSAWQRAQRMTWVVLGGVLVYFAALLMLGLRPRHLRGVRFE</sequence>
<feature type="transmembrane region" description="Helical" evidence="10">
    <location>
        <begin position="489"/>
        <end position="507"/>
    </location>
</feature>
<evidence type="ECO:0000256" key="4">
    <source>
        <dbReference type="ARBA" id="ARBA00022960"/>
    </source>
</evidence>
<feature type="transmembrane region" description="Helical" evidence="10">
    <location>
        <begin position="447"/>
        <end position="469"/>
    </location>
</feature>
<feature type="transmembrane region" description="Helical" evidence="10">
    <location>
        <begin position="320"/>
        <end position="344"/>
    </location>
</feature>
<dbReference type="UniPathway" id="UPA00219"/>
<evidence type="ECO:0000256" key="7">
    <source>
        <dbReference type="ARBA" id="ARBA00023136"/>
    </source>
</evidence>
<dbReference type="EMBL" id="CP022530">
    <property type="protein sequence ID" value="ASP38912.1"/>
    <property type="molecule type" value="Genomic_DNA"/>
</dbReference>
<feature type="transmembrane region" description="Helical" evidence="10">
    <location>
        <begin position="235"/>
        <end position="260"/>
    </location>
</feature>
<comment type="pathway">
    <text evidence="10">Cell wall biogenesis; peptidoglycan biosynthesis.</text>
</comment>
<name>A0A222FJU4_9GAMM</name>
<comment type="similarity">
    <text evidence="9 10 11">Belongs to the MurJ/MviN family.</text>
</comment>
<feature type="transmembrane region" description="Helical" evidence="10">
    <location>
        <begin position="194"/>
        <end position="214"/>
    </location>
</feature>
<keyword evidence="6 10" id="KW-1133">Transmembrane helix</keyword>
<evidence type="ECO:0000256" key="9">
    <source>
        <dbReference type="ARBA" id="ARBA00061532"/>
    </source>
</evidence>
<keyword evidence="10 11" id="KW-0813">Transport</keyword>
<evidence type="ECO:0000256" key="2">
    <source>
        <dbReference type="ARBA" id="ARBA00022475"/>
    </source>
</evidence>
<evidence type="ECO:0000313" key="13">
    <source>
        <dbReference type="Proteomes" id="UP000202440"/>
    </source>
</evidence>
<keyword evidence="3 10" id="KW-0812">Transmembrane</keyword>
<dbReference type="CDD" id="cd13123">
    <property type="entry name" value="MATE_MurJ_like"/>
    <property type="match status" value="1"/>
</dbReference>
<evidence type="ECO:0000256" key="8">
    <source>
        <dbReference type="ARBA" id="ARBA00060041"/>
    </source>
</evidence>
<feature type="transmembrane region" description="Helical" evidence="10">
    <location>
        <begin position="89"/>
        <end position="112"/>
    </location>
</feature>
<dbReference type="KEGG" id="bsan:CHH28_09560"/>
<evidence type="ECO:0000256" key="3">
    <source>
        <dbReference type="ARBA" id="ARBA00022692"/>
    </source>
</evidence>
<organism evidence="12 13">
    <name type="scientific">Bacterioplanes sanyensis</name>
    <dbReference type="NCBI Taxonomy" id="1249553"/>
    <lineage>
        <taxon>Bacteria</taxon>
        <taxon>Pseudomonadati</taxon>
        <taxon>Pseudomonadota</taxon>
        <taxon>Gammaproteobacteria</taxon>
        <taxon>Oceanospirillales</taxon>
        <taxon>Oceanospirillaceae</taxon>
        <taxon>Bacterioplanes</taxon>
    </lineage>
</organism>
<dbReference type="GO" id="GO:0015648">
    <property type="term" value="F:lipid-linked peptidoglycan transporter activity"/>
    <property type="evidence" value="ECO:0007669"/>
    <property type="project" value="UniProtKB-UniRule"/>
</dbReference>
<evidence type="ECO:0000256" key="11">
    <source>
        <dbReference type="PIRNR" id="PIRNR002869"/>
    </source>
</evidence>
<keyword evidence="10" id="KW-0997">Cell inner membrane</keyword>
<evidence type="ECO:0000256" key="1">
    <source>
        <dbReference type="ARBA" id="ARBA00004651"/>
    </source>
</evidence>
<dbReference type="NCBIfam" id="TIGR01695">
    <property type="entry name" value="murJ_mviN"/>
    <property type="match status" value="1"/>
</dbReference>
<keyword evidence="7 10" id="KW-0472">Membrane</keyword>
<reference evidence="12 13" key="1">
    <citation type="submission" date="2017-07" db="EMBL/GenBank/DDBJ databases">
        <title>Annotated genome sequence of Bacterioplanes sanyensis isolated from Red Sea.</title>
        <authorList>
            <person name="Rehman Z.U."/>
        </authorList>
    </citation>
    <scope>NUCLEOTIDE SEQUENCE [LARGE SCALE GENOMIC DNA]</scope>
    <source>
        <strain evidence="12 13">NV9</strain>
    </source>
</reference>
<dbReference type="GO" id="GO:0008360">
    <property type="term" value="P:regulation of cell shape"/>
    <property type="evidence" value="ECO:0007669"/>
    <property type="project" value="UniProtKB-UniRule"/>
</dbReference>
<evidence type="ECO:0000256" key="5">
    <source>
        <dbReference type="ARBA" id="ARBA00022984"/>
    </source>
</evidence>
<keyword evidence="10 11" id="KW-0961">Cell wall biogenesis/degradation</keyword>
<dbReference type="Pfam" id="PF03023">
    <property type="entry name" value="MurJ"/>
    <property type="match status" value="1"/>
</dbReference>
<dbReference type="OrthoDB" id="9816572at2"/>
<protein>
    <recommendedName>
        <fullName evidence="10">Probable lipid II flippase MurJ</fullName>
    </recommendedName>
</protein>
<feature type="transmembrane region" description="Helical" evidence="10">
    <location>
        <begin position="389"/>
        <end position="409"/>
    </location>
</feature>
<comment type="subcellular location">
    <subcellularLocation>
        <location evidence="10">Cell inner membrane</location>
        <topology evidence="10">Multi-pass membrane protein</topology>
    </subcellularLocation>
    <subcellularLocation>
        <location evidence="1">Cell membrane</location>
        <topology evidence="1">Multi-pass membrane protein</topology>
    </subcellularLocation>
</comment>
<dbReference type="GO" id="GO:0034204">
    <property type="term" value="P:lipid translocation"/>
    <property type="evidence" value="ECO:0007669"/>
    <property type="project" value="TreeGrafter"/>
</dbReference>
<keyword evidence="13" id="KW-1185">Reference proteome</keyword>
<dbReference type="AlphaFoldDB" id="A0A222FJU4"/>
<accession>A0A222FJU4</accession>
<dbReference type="PIRSF" id="PIRSF002869">
    <property type="entry name" value="MviN"/>
    <property type="match status" value="1"/>
</dbReference>
<proteinExistence type="inferred from homology"/>
<keyword evidence="2 10" id="KW-1003">Cell membrane</keyword>
<dbReference type="RefSeq" id="WP_094060098.1">
    <property type="nucleotide sequence ID" value="NZ_CP022530.1"/>
</dbReference>
<feature type="transmembrane region" description="Helical" evidence="10">
    <location>
        <begin position="356"/>
        <end position="377"/>
    </location>
</feature>
<dbReference type="GO" id="GO:0005886">
    <property type="term" value="C:plasma membrane"/>
    <property type="evidence" value="ECO:0007669"/>
    <property type="project" value="UniProtKB-SubCell"/>
</dbReference>
<dbReference type="PANTHER" id="PTHR47019:SF1">
    <property type="entry name" value="LIPID II FLIPPASE MURJ"/>
    <property type="match status" value="1"/>
</dbReference>
<dbReference type="Proteomes" id="UP000202440">
    <property type="component" value="Chromosome"/>
</dbReference>
<feature type="transmembrane region" description="Helical" evidence="10">
    <location>
        <begin position="415"/>
        <end position="435"/>
    </location>
</feature>
<dbReference type="InterPro" id="IPR004268">
    <property type="entry name" value="MurJ"/>
</dbReference>
<feature type="transmembrane region" description="Helical" evidence="10">
    <location>
        <begin position="280"/>
        <end position="299"/>
    </location>
</feature>